<dbReference type="EMBL" id="FNJL01000035">
    <property type="protein sequence ID" value="SDP87912.1"/>
    <property type="molecule type" value="Genomic_DNA"/>
</dbReference>
<keyword evidence="8" id="KW-0626">Porin</keyword>
<dbReference type="Gene3D" id="2.40.160.10">
    <property type="entry name" value="Porin"/>
    <property type="match status" value="1"/>
</dbReference>
<sequence length="386" mass="39955">MTIRMPLASTLGAALLAAGLAPAARAQSSVAIYGLIDEGVRYATHMTATGASQSSLGSGALNGNRLGLRGTEDLGAGLKANFVLEHGMAVDTGGIEQQGQFWGRQVWVGLSGNWGAVSAGRQYGVMHRAVGVFDPLGQGNFPLENAPQVLIEGVRFDNSVLYVGKWGGTEVGLLYAAGEQAGGATLGRTAGVFVSGLAGDAAYGAGLQTSRDANRKDLDVFAFGGTYAVQDLKFHLGYVDGRRDAGFAAGANNSGAPLANTSLAPAFNNLAVAGVAGAVNASRRDRMLITGVSWRATQAVNFIVGAYHDRISGTTEGAAGRKVSASRSTAYGVAQYFLSKRTDLYAEVDYNKFRDRSAANGIAGTGLSFNGFNSRTGAMVGVRHVW</sequence>
<feature type="chain" id="PRO_5011563959" evidence="11">
    <location>
        <begin position="27"/>
        <end position="386"/>
    </location>
</feature>
<dbReference type="GO" id="GO:0046930">
    <property type="term" value="C:pore complex"/>
    <property type="evidence" value="ECO:0007669"/>
    <property type="project" value="UniProtKB-KW"/>
</dbReference>
<evidence type="ECO:0000256" key="10">
    <source>
        <dbReference type="ARBA" id="ARBA00023237"/>
    </source>
</evidence>
<keyword evidence="5" id="KW-0812">Transmembrane</keyword>
<evidence type="ECO:0000256" key="6">
    <source>
        <dbReference type="ARBA" id="ARBA00022729"/>
    </source>
</evidence>
<keyword evidence="3" id="KW-0813">Transport</keyword>
<keyword evidence="6 11" id="KW-0732">Signal</keyword>
<dbReference type="AlphaFoldDB" id="A0A1H0WB09"/>
<accession>A0A1H0WB09</accession>
<evidence type="ECO:0000256" key="8">
    <source>
        <dbReference type="ARBA" id="ARBA00023114"/>
    </source>
</evidence>
<evidence type="ECO:0000256" key="7">
    <source>
        <dbReference type="ARBA" id="ARBA00023065"/>
    </source>
</evidence>
<evidence type="ECO:0000256" key="3">
    <source>
        <dbReference type="ARBA" id="ARBA00022448"/>
    </source>
</evidence>
<dbReference type="Proteomes" id="UP000199317">
    <property type="component" value="Unassembled WGS sequence"/>
</dbReference>
<organism evidence="13 14">
    <name type="scientific">Paracidovorax cattleyae</name>
    <dbReference type="NCBI Taxonomy" id="80868"/>
    <lineage>
        <taxon>Bacteria</taxon>
        <taxon>Pseudomonadati</taxon>
        <taxon>Pseudomonadota</taxon>
        <taxon>Betaproteobacteria</taxon>
        <taxon>Burkholderiales</taxon>
        <taxon>Comamonadaceae</taxon>
        <taxon>Paracidovorax</taxon>
    </lineage>
</organism>
<dbReference type="PANTHER" id="PTHR34501:SF9">
    <property type="entry name" value="MAJOR OUTER MEMBRANE PROTEIN P.IA"/>
    <property type="match status" value="1"/>
</dbReference>
<dbReference type="GO" id="GO:0009279">
    <property type="term" value="C:cell outer membrane"/>
    <property type="evidence" value="ECO:0007669"/>
    <property type="project" value="UniProtKB-SubCell"/>
</dbReference>
<dbReference type="InterPro" id="IPR050298">
    <property type="entry name" value="Gram-neg_bact_OMP"/>
</dbReference>
<dbReference type="Pfam" id="PF13609">
    <property type="entry name" value="Porin_4"/>
    <property type="match status" value="1"/>
</dbReference>
<dbReference type="GO" id="GO:0006811">
    <property type="term" value="P:monoatomic ion transport"/>
    <property type="evidence" value="ECO:0007669"/>
    <property type="project" value="UniProtKB-KW"/>
</dbReference>
<dbReference type="SUPFAM" id="SSF56935">
    <property type="entry name" value="Porins"/>
    <property type="match status" value="1"/>
</dbReference>
<evidence type="ECO:0000256" key="9">
    <source>
        <dbReference type="ARBA" id="ARBA00023136"/>
    </source>
</evidence>
<dbReference type="RefSeq" id="WP_092838962.1">
    <property type="nucleotide sequence ID" value="NZ_CP028290.1"/>
</dbReference>
<feature type="signal peptide" evidence="11">
    <location>
        <begin position="1"/>
        <end position="26"/>
    </location>
</feature>
<comment type="subunit">
    <text evidence="2">Homotrimer.</text>
</comment>
<keyword evidence="9" id="KW-0472">Membrane</keyword>
<dbReference type="CDD" id="cd00342">
    <property type="entry name" value="gram_neg_porins"/>
    <property type="match status" value="1"/>
</dbReference>
<evidence type="ECO:0000256" key="2">
    <source>
        <dbReference type="ARBA" id="ARBA00011233"/>
    </source>
</evidence>
<evidence type="ECO:0000313" key="13">
    <source>
        <dbReference type="EMBL" id="SDP87912.1"/>
    </source>
</evidence>
<dbReference type="PANTHER" id="PTHR34501">
    <property type="entry name" value="PROTEIN YDDL-RELATED"/>
    <property type="match status" value="1"/>
</dbReference>
<dbReference type="InterPro" id="IPR023614">
    <property type="entry name" value="Porin_dom_sf"/>
</dbReference>
<evidence type="ECO:0000256" key="1">
    <source>
        <dbReference type="ARBA" id="ARBA00004571"/>
    </source>
</evidence>
<keyword evidence="4" id="KW-1134">Transmembrane beta strand</keyword>
<keyword evidence="10" id="KW-0998">Cell outer membrane</keyword>
<evidence type="ECO:0000256" key="5">
    <source>
        <dbReference type="ARBA" id="ARBA00022692"/>
    </source>
</evidence>
<keyword evidence="7" id="KW-0406">Ion transport</keyword>
<comment type="subcellular location">
    <subcellularLocation>
        <location evidence="1">Cell outer membrane</location>
        <topology evidence="1">Multi-pass membrane protein</topology>
    </subcellularLocation>
</comment>
<evidence type="ECO:0000259" key="12">
    <source>
        <dbReference type="Pfam" id="PF13609"/>
    </source>
</evidence>
<keyword evidence="14" id="KW-1185">Reference proteome</keyword>
<evidence type="ECO:0000256" key="11">
    <source>
        <dbReference type="SAM" id="SignalP"/>
    </source>
</evidence>
<feature type="domain" description="Porin" evidence="12">
    <location>
        <begin position="13"/>
        <end position="355"/>
    </location>
</feature>
<name>A0A1H0WB09_9BURK</name>
<dbReference type="OrthoDB" id="6975458at2"/>
<protein>
    <submittedName>
        <fullName evidence="13">Outer membrane protein (Porin)</fullName>
    </submittedName>
</protein>
<dbReference type="GO" id="GO:0015288">
    <property type="term" value="F:porin activity"/>
    <property type="evidence" value="ECO:0007669"/>
    <property type="project" value="UniProtKB-KW"/>
</dbReference>
<evidence type="ECO:0000256" key="4">
    <source>
        <dbReference type="ARBA" id="ARBA00022452"/>
    </source>
</evidence>
<gene>
    <name evidence="13" type="ORF">SAMN04489708_13546</name>
</gene>
<dbReference type="InterPro" id="IPR033900">
    <property type="entry name" value="Gram_neg_porin_domain"/>
</dbReference>
<reference evidence="14" key="1">
    <citation type="submission" date="2016-10" db="EMBL/GenBank/DDBJ databases">
        <authorList>
            <person name="Varghese N."/>
            <person name="Submissions S."/>
        </authorList>
    </citation>
    <scope>NUCLEOTIDE SEQUENCE [LARGE SCALE GENOMIC DNA]</scope>
    <source>
        <strain evidence="14">DSM 17101</strain>
    </source>
</reference>
<proteinExistence type="predicted"/>
<evidence type="ECO:0000313" key="14">
    <source>
        <dbReference type="Proteomes" id="UP000199317"/>
    </source>
</evidence>